<evidence type="ECO:0000313" key="2">
    <source>
        <dbReference type="Proteomes" id="UP001157502"/>
    </source>
</evidence>
<accession>A0ACC2F943</accession>
<organism evidence="1 2">
    <name type="scientific">Dallia pectoralis</name>
    <name type="common">Alaska blackfish</name>
    <dbReference type="NCBI Taxonomy" id="75939"/>
    <lineage>
        <taxon>Eukaryota</taxon>
        <taxon>Metazoa</taxon>
        <taxon>Chordata</taxon>
        <taxon>Craniata</taxon>
        <taxon>Vertebrata</taxon>
        <taxon>Euteleostomi</taxon>
        <taxon>Actinopterygii</taxon>
        <taxon>Neopterygii</taxon>
        <taxon>Teleostei</taxon>
        <taxon>Protacanthopterygii</taxon>
        <taxon>Esociformes</taxon>
        <taxon>Umbridae</taxon>
        <taxon>Dallia</taxon>
    </lineage>
</organism>
<reference evidence="1" key="1">
    <citation type="submission" date="2021-05" db="EMBL/GenBank/DDBJ databases">
        <authorList>
            <person name="Pan Q."/>
            <person name="Jouanno E."/>
            <person name="Zahm M."/>
            <person name="Klopp C."/>
            <person name="Cabau C."/>
            <person name="Louis A."/>
            <person name="Berthelot C."/>
            <person name="Parey E."/>
            <person name="Roest Crollius H."/>
            <person name="Montfort J."/>
            <person name="Robinson-Rechavi M."/>
            <person name="Bouchez O."/>
            <person name="Lampietro C."/>
            <person name="Lopez Roques C."/>
            <person name="Donnadieu C."/>
            <person name="Postlethwait J."/>
            <person name="Bobe J."/>
            <person name="Dillon D."/>
            <person name="Chandos A."/>
            <person name="von Hippel F."/>
            <person name="Guiguen Y."/>
        </authorList>
    </citation>
    <scope>NUCLEOTIDE SEQUENCE</scope>
    <source>
        <strain evidence="1">YG-Jan2019</strain>
    </source>
</reference>
<sequence>MVRDNNLIRLREIRDKVIADNVNFESIDDVRLTTIDRVLRCQKIYIDFYSNLYTAKTTDDNLIDRLLKHIAPIPEEEEGDLLPEELTRAMQTLSTVGSDQTCGAPGRSAWDNLSAVRDIFAHSAERSQPFCLFNLDQEKAFDRVSHPYMLKVMARMNLAYGLRNWVSIMYQNITSSVLINGTPSEPIPIHSAIPKKRNCKHPGPVPDAAAGKTPSPRLKRK</sequence>
<gene>
    <name evidence="1" type="ORF">DPEC_G00331360</name>
</gene>
<evidence type="ECO:0000313" key="1">
    <source>
        <dbReference type="EMBL" id="KAJ7987898.1"/>
    </source>
</evidence>
<dbReference type="EMBL" id="CM055759">
    <property type="protein sequence ID" value="KAJ7987898.1"/>
    <property type="molecule type" value="Genomic_DNA"/>
</dbReference>
<name>A0ACC2F943_DALPE</name>
<keyword evidence="2" id="KW-1185">Reference proteome</keyword>
<protein>
    <submittedName>
        <fullName evidence="1">Uncharacterized protein</fullName>
    </submittedName>
</protein>
<dbReference type="Proteomes" id="UP001157502">
    <property type="component" value="Chromosome 32"/>
</dbReference>
<comment type="caution">
    <text evidence="1">The sequence shown here is derived from an EMBL/GenBank/DDBJ whole genome shotgun (WGS) entry which is preliminary data.</text>
</comment>
<proteinExistence type="predicted"/>